<dbReference type="PRINTS" id="PR00081">
    <property type="entry name" value="GDHRDH"/>
</dbReference>
<evidence type="ECO:0000256" key="1">
    <source>
        <dbReference type="ARBA" id="ARBA00006484"/>
    </source>
</evidence>
<dbReference type="CDD" id="cd05233">
    <property type="entry name" value="SDR_c"/>
    <property type="match status" value="1"/>
</dbReference>
<reference evidence="3 4" key="1">
    <citation type="submission" date="2018-04" db="EMBL/GenBank/DDBJ databases">
        <title>Bacteria isolated from cave deposits of Manipur.</title>
        <authorList>
            <person name="Sahoo D."/>
            <person name="Sarangthem I."/>
            <person name="Nandeibam J."/>
        </authorList>
    </citation>
    <scope>NUCLEOTIDE SEQUENCE [LARGE SCALE GENOMIC DNA]</scope>
    <source>
        <strain evidence="4">mrc11</strain>
    </source>
</reference>
<comment type="caution">
    <text evidence="3">The sequence shown here is derived from an EMBL/GenBank/DDBJ whole genome shotgun (WGS) entry which is preliminary data.</text>
</comment>
<comment type="similarity">
    <text evidence="1">Belongs to the short-chain dehydrogenases/reductases (SDR) family.</text>
</comment>
<dbReference type="NCBIfam" id="NF005309">
    <property type="entry name" value="PRK06841.1"/>
    <property type="match status" value="1"/>
</dbReference>
<dbReference type="Pfam" id="PF13561">
    <property type="entry name" value="adh_short_C2"/>
    <property type="match status" value="1"/>
</dbReference>
<name>A0A328HI95_ARTGO</name>
<organism evidence="3 4">
    <name type="scientific">Arthrobacter globiformis</name>
    <dbReference type="NCBI Taxonomy" id="1665"/>
    <lineage>
        <taxon>Bacteria</taxon>
        <taxon>Bacillati</taxon>
        <taxon>Actinomycetota</taxon>
        <taxon>Actinomycetes</taxon>
        <taxon>Micrococcales</taxon>
        <taxon>Micrococcaceae</taxon>
        <taxon>Arthrobacter</taxon>
    </lineage>
</organism>
<dbReference type="InterPro" id="IPR020904">
    <property type="entry name" value="Sc_DH/Rdtase_CS"/>
</dbReference>
<dbReference type="PANTHER" id="PTHR42760:SF115">
    <property type="entry name" value="3-OXOACYL-[ACYL-CARRIER-PROTEIN] REDUCTASE FABG"/>
    <property type="match status" value="1"/>
</dbReference>
<dbReference type="EMBL" id="QLNP01000088">
    <property type="protein sequence ID" value="RAM36733.1"/>
    <property type="molecule type" value="Genomic_DNA"/>
</dbReference>
<dbReference type="InterPro" id="IPR002347">
    <property type="entry name" value="SDR_fam"/>
</dbReference>
<gene>
    <name evidence="3" type="ORF">DBZ45_13935</name>
</gene>
<evidence type="ECO:0000313" key="3">
    <source>
        <dbReference type="EMBL" id="RAM36733.1"/>
    </source>
</evidence>
<dbReference type="PROSITE" id="PS00061">
    <property type="entry name" value="ADH_SHORT"/>
    <property type="match status" value="1"/>
</dbReference>
<evidence type="ECO:0000313" key="4">
    <source>
        <dbReference type="Proteomes" id="UP000249166"/>
    </source>
</evidence>
<dbReference type="AlphaFoldDB" id="A0A328HI95"/>
<dbReference type="RefSeq" id="WP_111904476.1">
    <property type="nucleotide sequence ID" value="NZ_QLNP01000088.1"/>
</dbReference>
<dbReference type="InterPro" id="IPR036291">
    <property type="entry name" value="NAD(P)-bd_dom_sf"/>
</dbReference>
<dbReference type="PRINTS" id="PR00080">
    <property type="entry name" value="SDRFAMILY"/>
</dbReference>
<accession>A0A328HI95</accession>
<sequence length="247" mass="25320">MEQNLEGRTAVVTGAASGIGYTVAHHFASHGARVVGVDLSDRVGALMAELPGSGHHGIARDLTAPEAATEVIAEAVRVAGTPHILVNSAGIALLDPAVDVPAARWQATLDVNLSASFYMAQAAGRVMIEAGYGRIINLASQAAVIGLDQHAAYCASKAAIVGLTHVLSLEWAPKGVTVNAVSPTVVETPLGKKAWAGEKGEKAKREIPVGRFAQPDEVASLIAYLASDVAAMITGSNVLIDGGFTTV</sequence>
<dbReference type="GO" id="GO:0016616">
    <property type="term" value="F:oxidoreductase activity, acting on the CH-OH group of donors, NAD or NADP as acceptor"/>
    <property type="evidence" value="ECO:0007669"/>
    <property type="project" value="TreeGrafter"/>
</dbReference>
<evidence type="ECO:0000256" key="2">
    <source>
        <dbReference type="ARBA" id="ARBA00023002"/>
    </source>
</evidence>
<dbReference type="OrthoDB" id="517007at2"/>
<dbReference type="Gene3D" id="3.40.50.720">
    <property type="entry name" value="NAD(P)-binding Rossmann-like Domain"/>
    <property type="match status" value="1"/>
</dbReference>
<dbReference type="Proteomes" id="UP000249166">
    <property type="component" value="Unassembled WGS sequence"/>
</dbReference>
<dbReference type="FunFam" id="3.40.50.720:FF:000084">
    <property type="entry name" value="Short-chain dehydrogenase reductase"/>
    <property type="match status" value="1"/>
</dbReference>
<keyword evidence="2" id="KW-0560">Oxidoreductase</keyword>
<proteinExistence type="inferred from homology"/>
<protein>
    <submittedName>
        <fullName evidence="3">D-threitol dehydrogenase</fullName>
    </submittedName>
</protein>
<dbReference type="PANTHER" id="PTHR42760">
    <property type="entry name" value="SHORT-CHAIN DEHYDROGENASES/REDUCTASES FAMILY MEMBER"/>
    <property type="match status" value="1"/>
</dbReference>
<dbReference type="SUPFAM" id="SSF51735">
    <property type="entry name" value="NAD(P)-binding Rossmann-fold domains"/>
    <property type="match status" value="1"/>
</dbReference>